<name>A0A1M7AFM7_9BRAD</name>
<evidence type="ECO:0000313" key="2">
    <source>
        <dbReference type="Proteomes" id="UP000189935"/>
    </source>
</evidence>
<dbReference type="AlphaFoldDB" id="A0A1M7AFM7"/>
<organism evidence="1 2">
    <name type="scientific">Bradyrhizobium lablabi</name>
    <dbReference type="NCBI Taxonomy" id="722472"/>
    <lineage>
        <taxon>Bacteria</taxon>
        <taxon>Pseudomonadati</taxon>
        <taxon>Pseudomonadota</taxon>
        <taxon>Alphaproteobacteria</taxon>
        <taxon>Hyphomicrobiales</taxon>
        <taxon>Nitrobacteraceae</taxon>
        <taxon>Bradyrhizobium</taxon>
    </lineage>
</organism>
<gene>
    <name evidence="1" type="ORF">SAMN05444159_5846</name>
</gene>
<dbReference type="EMBL" id="LT670844">
    <property type="protein sequence ID" value="SHL41581.1"/>
    <property type="molecule type" value="Genomic_DNA"/>
</dbReference>
<protein>
    <submittedName>
        <fullName evidence="1">Uncharacterized protein</fullName>
    </submittedName>
</protein>
<proteinExistence type="predicted"/>
<dbReference type="Proteomes" id="UP000189935">
    <property type="component" value="Chromosome I"/>
</dbReference>
<reference evidence="1 2" key="1">
    <citation type="submission" date="2016-11" db="EMBL/GenBank/DDBJ databases">
        <authorList>
            <person name="Jaros S."/>
            <person name="Januszkiewicz K."/>
            <person name="Wedrychowicz H."/>
        </authorList>
    </citation>
    <scope>NUCLEOTIDE SEQUENCE [LARGE SCALE GENOMIC DNA]</scope>
    <source>
        <strain evidence="1 2">GAS499</strain>
    </source>
</reference>
<accession>A0A1M7AFM7</accession>
<sequence>MIEGPIIQVRTGGSAFTISIRRYGNVGRPSLFRERCFESLGPANDWAPVHQSIAGPVIFALCEGFLVHTSFVSKPGKRVAFALRVSRI</sequence>
<evidence type="ECO:0000313" key="1">
    <source>
        <dbReference type="EMBL" id="SHL41581.1"/>
    </source>
</evidence>